<feature type="compositionally biased region" description="Low complexity" evidence="9">
    <location>
        <begin position="245"/>
        <end position="259"/>
    </location>
</feature>
<dbReference type="Proteomes" id="UP001274830">
    <property type="component" value="Unassembled WGS sequence"/>
</dbReference>
<keyword evidence="13" id="KW-1185">Reference proteome</keyword>
<dbReference type="Gene3D" id="3.30.1370.50">
    <property type="entry name" value="R3H-like domain"/>
    <property type="match status" value="1"/>
</dbReference>
<keyword evidence="5" id="KW-0963">Cytoplasm</keyword>
<evidence type="ECO:0000256" key="9">
    <source>
        <dbReference type="SAM" id="MobiDB-lite"/>
    </source>
</evidence>
<dbReference type="SUPFAM" id="SSF82708">
    <property type="entry name" value="R3H domain"/>
    <property type="match status" value="1"/>
</dbReference>
<feature type="region of interest" description="Disordered" evidence="9">
    <location>
        <begin position="101"/>
        <end position="340"/>
    </location>
</feature>
<feature type="region of interest" description="Disordered" evidence="9">
    <location>
        <begin position="396"/>
        <end position="428"/>
    </location>
</feature>
<feature type="region of interest" description="Disordered" evidence="9">
    <location>
        <begin position="475"/>
        <end position="542"/>
    </location>
</feature>
<dbReference type="EMBL" id="JAUTXT010000007">
    <property type="protein sequence ID" value="KAK3677135.1"/>
    <property type="molecule type" value="Genomic_DNA"/>
</dbReference>
<comment type="similarity">
    <text evidence="3">Belongs to the SQS1 family.</text>
</comment>
<evidence type="ECO:0000256" key="7">
    <source>
        <dbReference type="ARBA" id="ARBA00023187"/>
    </source>
</evidence>
<sequence>MGKKGKGKQPTGGRAKARAKAQKHSPGSGEYNGGRAQQRHFLDDADDNSDKMFRGFAQSGPRGDFSPRNANVKLRHQAISFVSAGSNTPIELESSKLAEKVAVSLEEEDDEEDGESSEDEVEFEGEFEEDDSTIQTNILQEADGDGELSEGAIGRMNIDDSPPSPSPLEFVIDTAGDPSLAAKASTNSKQANGKARVARSPSPALSDTSDDVVLFHGRASMTVRTVTDNFTQKPAETSKPPPPATSITAPATSITAPAPDRTPHITDDLLAALRASPGPSASPSPAKGWATQPSKHEREAAASSSDAWKPAPAKPYWKSKKVMPRPDLDPQPEELEMLEDTPLRASKVMFQAGAKERGAEATIAELQADWKNTLKEKKRTNAIPQYGEVEELELDLGRKSNRRGKRGRKKSNREMRNAIKSDDEDDSEAAYDDYMQNLAAQLAAEGGGAAAPMPATFMSDAVLGPSIVVNGKEVADDATLKHSNEDEWEDEESTDTDKMIGEDASDLSDDDGLNYSDMESSDLEEELEYTEREQWEDEQDLRQRRQDAMTDEQLARLFAKQEELGINSKDLVIDDGIYEDEDDAMEGIGDLVAARVGLQDISNLSTPTTHTTKRTKRARKAQGDFDFPDASALADTLDQYGAQGFDIMDLERPSLRPTKKGRKSKGQLPPELDALSDDDLRETMLGTWENDREKKRLKKVEREELRQQGLLGSSGRKGKADLGMKYLQGMTMKQVLEELRIFLQDDGQKSRPFPPMDKKDRKTLHEVAGALNLKSKSVGTGTQRFPVLYKTSWTAEYSDFHFEKIMVSAQRGFLKNSLHKGRNKGSGAGRASGGGGGGGSARKPGGGGAGRGGDFDKAAVSLRNGEVVGANAKELGKENFGHKLMEKMGWSAGMALGKEGEGMRVPVAQVMRTGRAGLG</sequence>
<dbReference type="AlphaFoldDB" id="A0AAE0WSS5"/>
<comment type="subcellular location">
    <subcellularLocation>
        <location evidence="2">Cytoplasm</location>
    </subcellularLocation>
    <subcellularLocation>
        <location evidence="1">Nucleus</location>
    </subcellularLocation>
</comment>
<evidence type="ECO:0000313" key="13">
    <source>
        <dbReference type="Proteomes" id="UP001274830"/>
    </source>
</evidence>
<dbReference type="PROSITE" id="PS51061">
    <property type="entry name" value="R3H"/>
    <property type="match status" value="1"/>
</dbReference>
<feature type="compositionally biased region" description="Basic and acidic residues" evidence="9">
    <location>
        <begin position="40"/>
        <end position="53"/>
    </location>
</feature>
<feature type="region of interest" description="Disordered" evidence="9">
    <location>
        <begin position="650"/>
        <end position="677"/>
    </location>
</feature>
<organism evidence="12 13">
    <name type="scientific">Recurvomyces mirabilis</name>
    <dbReference type="NCBI Taxonomy" id="574656"/>
    <lineage>
        <taxon>Eukaryota</taxon>
        <taxon>Fungi</taxon>
        <taxon>Dikarya</taxon>
        <taxon>Ascomycota</taxon>
        <taxon>Pezizomycotina</taxon>
        <taxon>Dothideomycetes</taxon>
        <taxon>Dothideomycetidae</taxon>
        <taxon>Mycosphaerellales</taxon>
        <taxon>Teratosphaeriaceae</taxon>
        <taxon>Recurvomyces</taxon>
    </lineage>
</organism>
<evidence type="ECO:0000259" key="11">
    <source>
        <dbReference type="PROSITE" id="PS51061"/>
    </source>
</evidence>
<dbReference type="GO" id="GO:0006397">
    <property type="term" value="P:mRNA processing"/>
    <property type="evidence" value="ECO:0007669"/>
    <property type="project" value="UniProtKB-KW"/>
</dbReference>
<comment type="caution">
    <text evidence="12">The sequence shown here is derived from an EMBL/GenBank/DDBJ whole genome shotgun (WGS) entry which is preliminary data.</text>
</comment>
<dbReference type="GO" id="GO:0003676">
    <property type="term" value="F:nucleic acid binding"/>
    <property type="evidence" value="ECO:0007669"/>
    <property type="project" value="UniProtKB-UniRule"/>
</dbReference>
<dbReference type="InterPro" id="IPR034082">
    <property type="entry name" value="R3H_G-patch"/>
</dbReference>
<dbReference type="GO" id="GO:0005634">
    <property type="term" value="C:nucleus"/>
    <property type="evidence" value="ECO:0007669"/>
    <property type="project" value="UniProtKB-SubCell"/>
</dbReference>
<dbReference type="SMART" id="SM00393">
    <property type="entry name" value="R3H"/>
    <property type="match status" value="1"/>
</dbReference>
<evidence type="ECO:0000313" key="12">
    <source>
        <dbReference type="EMBL" id="KAK3677135.1"/>
    </source>
</evidence>
<proteinExistence type="inferred from homology"/>
<keyword evidence="7" id="KW-0508">mRNA splicing</keyword>
<dbReference type="InterPro" id="IPR001374">
    <property type="entry name" value="R3H_dom"/>
</dbReference>
<keyword evidence="6" id="KW-0507">mRNA processing</keyword>
<feature type="compositionally biased region" description="Basic and acidic residues" evidence="9">
    <location>
        <begin position="412"/>
        <end position="421"/>
    </location>
</feature>
<dbReference type="GO" id="GO:0008380">
    <property type="term" value="P:RNA splicing"/>
    <property type="evidence" value="ECO:0007669"/>
    <property type="project" value="UniProtKB-KW"/>
</dbReference>
<dbReference type="InterPro" id="IPR051189">
    <property type="entry name" value="Splicing_assoc_domain"/>
</dbReference>
<dbReference type="Pfam" id="PF01585">
    <property type="entry name" value="G-patch"/>
    <property type="match status" value="1"/>
</dbReference>
<accession>A0AAE0WSS5</accession>
<dbReference type="PROSITE" id="PS50174">
    <property type="entry name" value="G_PATCH"/>
    <property type="match status" value="1"/>
</dbReference>
<feature type="compositionally biased region" description="Acidic residues" evidence="9">
    <location>
        <begin position="330"/>
        <end position="339"/>
    </location>
</feature>
<feature type="domain" description="R3H" evidence="11">
    <location>
        <begin position="729"/>
        <end position="792"/>
    </location>
</feature>
<gene>
    <name evidence="12" type="primary">SQS1</name>
    <name evidence="12" type="ORF">LTR78_002673</name>
</gene>
<feature type="compositionally biased region" description="Gly residues" evidence="9">
    <location>
        <begin position="824"/>
        <end position="852"/>
    </location>
</feature>
<dbReference type="InterPro" id="IPR000467">
    <property type="entry name" value="G_patch_dom"/>
</dbReference>
<feature type="compositionally biased region" description="Acidic residues" evidence="9">
    <location>
        <begin position="105"/>
        <end position="132"/>
    </location>
</feature>
<protein>
    <recommendedName>
        <fullName evidence="4">Protein SQS1</fullName>
    </recommendedName>
</protein>
<evidence type="ECO:0000256" key="1">
    <source>
        <dbReference type="ARBA" id="ARBA00004123"/>
    </source>
</evidence>
<dbReference type="PANTHER" id="PTHR14195">
    <property type="entry name" value="G PATCH DOMAIN CONTAINING PROTEIN 2"/>
    <property type="match status" value="1"/>
</dbReference>
<evidence type="ECO:0000256" key="3">
    <source>
        <dbReference type="ARBA" id="ARBA00010306"/>
    </source>
</evidence>
<dbReference type="Pfam" id="PF01424">
    <property type="entry name" value="R3H"/>
    <property type="match status" value="1"/>
</dbReference>
<dbReference type="SMART" id="SM00443">
    <property type="entry name" value="G_patch"/>
    <property type="match status" value="1"/>
</dbReference>
<feature type="compositionally biased region" description="Basic and acidic residues" evidence="9">
    <location>
        <begin position="475"/>
        <end position="485"/>
    </location>
</feature>
<dbReference type="RefSeq" id="XP_064697374.1">
    <property type="nucleotide sequence ID" value="XM_064835439.1"/>
</dbReference>
<evidence type="ECO:0000256" key="6">
    <source>
        <dbReference type="ARBA" id="ARBA00022664"/>
    </source>
</evidence>
<dbReference type="GeneID" id="89959971"/>
<evidence type="ECO:0000259" key="10">
    <source>
        <dbReference type="PROSITE" id="PS50174"/>
    </source>
</evidence>
<feature type="compositionally biased region" description="Polar residues" evidence="9">
    <location>
        <begin position="222"/>
        <end position="235"/>
    </location>
</feature>
<evidence type="ECO:0000256" key="4">
    <source>
        <dbReference type="ARBA" id="ARBA00018964"/>
    </source>
</evidence>
<reference evidence="12" key="1">
    <citation type="submission" date="2023-07" db="EMBL/GenBank/DDBJ databases">
        <title>Black Yeasts Isolated from many extreme environments.</title>
        <authorList>
            <person name="Coleine C."/>
            <person name="Stajich J.E."/>
            <person name="Selbmann L."/>
        </authorList>
    </citation>
    <scope>NUCLEOTIDE SEQUENCE</scope>
    <source>
        <strain evidence="12">CCFEE 5485</strain>
    </source>
</reference>
<evidence type="ECO:0000256" key="5">
    <source>
        <dbReference type="ARBA" id="ARBA00022490"/>
    </source>
</evidence>
<feature type="region of interest" description="Disordered" evidence="9">
    <location>
        <begin position="1"/>
        <end position="68"/>
    </location>
</feature>
<name>A0AAE0WSS5_9PEZI</name>
<feature type="compositionally biased region" description="Basic residues" evidence="9">
    <location>
        <begin position="399"/>
        <end position="411"/>
    </location>
</feature>
<feature type="region of interest" description="Disordered" evidence="9">
    <location>
        <begin position="818"/>
        <end position="854"/>
    </location>
</feature>
<evidence type="ECO:0000256" key="8">
    <source>
        <dbReference type="ARBA" id="ARBA00023242"/>
    </source>
</evidence>
<evidence type="ECO:0000256" key="2">
    <source>
        <dbReference type="ARBA" id="ARBA00004496"/>
    </source>
</evidence>
<dbReference type="InterPro" id="IPR036867">
    <property type="entry name" value="R3H_dom_sf"/>
</dbReference>
<feature type="compositionally biased region" description="Acidic residues" evidence="9">
    <location>
        <begin position="503"/>
        <end position="512"/>
    </location>
</feature>
<dbReference type="CDD" id="cd02646">
    <property type="entry name" value="R3H_G-patch"/>
    <property type="match status" value="1"/>
</dbReference>
<dbReference type="GO" id="GO:0005737">
    <property type="term" value="C:cytoplasm"/>
    <property type="evidence" value="ECO:0007669"/>
    <property type="project" value="UniProtKB-SubCell"/>
</dbReference>
<feature type="domain" description="G-patch" evidence="10">
    <location>
        <begin position="877"/>
        <end position="919"/>
    </location>
</feature>
<keyword evidence="8" id="KW-0539">Nucleus</keyword>
<feature type="compositionally biased region" description="Low complexity" evidence="9">
    <location>
        <begin position="269"/>
        <end position="286"/>
    </location>
</feature>
<feature type="compositionally biased region" description="Acidic residues" evidence="9">
    <location>
        <begin position="519"/>
        <end position="539"/>
    </location>
</feature>